<gene>
    <name evidence="1" type="ORF">FRY97_02880</name>
</gene>
<sequence>MDLNWLDNLFDDLPEVPKQRKNLIEISGFPRWENVISNFLSFYFDKEEEHGFSTLFLESLLNVYERKLEADVNTLREKLSRSVYIEDHGVIKGYSRTARLALFEGKLEKDHLAKAALHNLLQVYGYKRNLKGNFNILKEEIQSAEYTVEREQTTENGKRIDLLIQDAPLETEDENDPPTPPSWAIIIENKVYAPLYNDLQEYWNSVQADQKLGIVLSITGADLATKAPPDGYYVSILHKELVDEVVQNLHGSFLESDDRHLLFLKEYIANINSFYMSTDYTQSREELLEVFRAKQEAIRELKQKDYEVLDYVCRSVFNAMKEFGYPPRPWRAARKRNFFFDPSESSFEEKYNKLADKFRFWIDLDRIVFHSTCVVYFELDHPTNTVHGEAVKRTLRHKKLIGVNGSRVKEAFGGTLGKSYYHIYEIQLDLEKAEGATLQERFTNAMNRAFFKHESEYFEEALEALEWAMSSKG</sequence>
<dbReference type="Proteomes" id="UP000321580">
    <property type="component" value="Unassembled WGS sequence"/>
</dbReference>
<evidence type="ECO:0008006" key="3">
    <source>
        <dbReference type="Google" id="ProtNLM"/>
    </source>
</evidence>
<dbReference type="Pfam" id="PF14281">
    <property type="entry name" value="PDDEXK_4"/>
    <property type="match status" value="1"/>
</dbReference>
<dbReference type="OrthoDB" id="1099676at2"/>
<protein>
    <recommendedName>
        <fullName evidence="3">PD-(D/E)XK nuclease family protein</fullName>
    </recommendedName>
</protein>
<evidence type="ECO:0000313" key="2">
    <source>
        <dbReference type="Proteomes" id="UP000321580"/>
    </source>
</evidence>
<dbReference type="EMBL" id="VOOR01000004">
    <property type="protein sequence ID" value="TXB68340.1"/>
    <property type="molecule type" value="Genomic_DNA"/>
</dbReference>
<evidence type="ECO:0000313" key="1">
    <source>
        <dbReference type="EMBL" id="TXB68340.1"/>
    </source>
</evidence>
<comment type="caution">
    <text evidence="1">The sequence shown here is derived from an EMBL/GenBank/DDBJ whole genome shotgun (WGS) entry which is preliminary data.</text>
</comment>
<proteinExistence type="predicted"/>
<dbReference type="InterPro" id="IPR029470">
    <property type="entry name" value="PDDEXK_4"/>
</dbReference>
<keyword evidence="2" id="KW-1185">Reference proteome</keyword>
<organism evidence="1 2">
    <name type="scientific">Phaeodactylibacter luteus</name>
    <dbReference type="NCBI Taxonomy" id="1564516"/>
    <lineage>
        <taxon>Bacteria</taxon>
        <taxon>Pseudomonadati</taxon>
        <taxon>Bacteroidota</taxon>
        <taxon>Saprospiria</taxon>
        <taxon>Saprospirales</taxon>
        <taxon>Haliscomenobacteraceae</taxon>
        <taxon>Phaeodactylibacter</taxon>
    </lineage>
</organism>
<reference evidence="1 2" key="1">
    <citation type="submission" date="2019-08" db="EMBL/GenBank/DDBJ databases">
        <title>Genome of Phaeodactylibacter luteus.</title>
        <authorList>
            <person name="Bowman J.P."/>
        </authorList>
    </citation>
    <scope>NUCLEOTIDE SEQUENCE [LARGE SCALE GENOMIC DNA]</scope>
    <source>
        <strain evidence="1 2">KCTC 42180</strain>
    </source>
</reference>
<name>A0A5C6S3F0_9BACT</name>
<accession>A0A5C6S3F0</accession>
<dbReference type="RefSeq" id="WP_147165919.1">
    <property type="nucleotide sequence ID" value="NZ_VOOR01000004.1"/>
</dbReference>
<dbReference type="AlphaFoldDB" id="A0A5C6S3F0"/>